<dbReference type="OMA" id="RTWSAYH"/>
<dbReference type="PANTHER" id="PTHR44942">
    <property type="entry name" value="METHYLTRANSF_11 DOMAIN-CONTAINING PROTEIN"/>
    <property type="match status" value="1"/>
</dbReference>
<dbReference type="GeneID" id="19203992"/>
<dbReference type="KEGG" id="cput:CONPUDRAFT_158898"/>
<dbReference type="EMBL" id="JH711588">
    <property type="protein sequence ID" value="EIW75436.1"/>
    <property type="molecule type" value="Genomic_DNA"/>
</dbReference>
<dbReference type="PANTHER" id="PTHR44942:SF4">
    <property type="entry name" value="METHYLTRANSFERASE TYPE 11 DOMAIN-CONTAINING PROTEIN"/>
    <property type="match status" value="1"/>
</dbReference>
<accession>A0A5M3M935</accession>
<keyword evidence="6" id="KW-1185">Reference proteome</keyword>
<dbReference type="InterPro" id="IPR013216">
    <property type="entry name" value="Methyltransf_11"/>
</dbReference>
<evidence type="ECO:0000256" key="3">
    <source>
        <dbReference type="ARBA" id="ARBA00022679"/>
    </source>
</evidence>
<proteinExistence type="inferred from homology"/>
<evidence type="ECO:0000259" key="4">
    <source>
        <dbReference type="Pfam" id="PF08241"/>
    </source>
</evidence>
<keyword evidence="3 5" id="KW-0808">Transferase</keyword>
<name>A0A5M3M935_CONPW</name>
<dbReference type="InterPro" id="IPR051052">
    <property type="entry name" value="Diverse_substrate_MTase"/>
</dbReference>
<dbReference type="Proteomes" id="UP000053558">
    <property type="component" value="Unassembled WGS sequence"/>
</dbReference>
<dbReference type="GO" id="GO:0032259">
    <property type="term" value="P:methylation"/>
    <property type="evidence" value="ECO:0007669"/>
    <property type="project" value="UniProtKB-KW"/>
</dbReference>
<dbReference type="Pfam" id="PF08241">
    <property type="entry name" value="Methyltransf_11"/>
    <property type="match status" value="1"/>
</dbReference>
<gene>
    <name evidence="5" type="ORF">CONPUDRAFT_158898</name>
</gene>
<feature type="domain" description="Methyltransferase type 11" evidence="4">
    <location>
        <begin position="45"/>
        <end position="140"/>
    </location>
</feature>
<keyword evidence="2 5" id="KW-0489">Methyltransferase</keyword>
<dbReference type="AlphaFoldDB" id="A0A5M3M935"/>
<evidence type="ECO:0000256" key="2">
    <source>
        <dbReference type="ARBA" id="ARBA00022603"/>
    </source>
</evidence>
<dbReference type="GO" id="GO:0008757">
    <property type="term" value="F:S-adenosylmethionine-dependent methyltransferase activity"/>
    <property type="evidence" value="ECO:0007669"/>
    <property type="project" value="InterPro"/>
</dbReference>
<dbReference type="Gene3D" id="3.40.50.150">
    <property type="entry name" value="Vaccinia Virus protein VP39"/>
    <property type="match status" value="1"/>
</dbReference>
<sequence length="307" mass="34902">MSTFGKATFDTAVYATSRPTYPRSLFDFIFRYHERNKGARWDRALDLGCGTGQATVELTPFRKITGIDPSAKMVEGAREMLSKQTVSTEQFDFVQSPAEKLDSVEDGSVDLVIAAQAGHWFDWNKMWPELSRVLRKGGSASFWIYSEFRVSRHPSLTPLINQYAQGTDKLNSVGPYWQQPGRSILENHLLDIPEPNTIVPGGFSDFERVFFTGSHYPDLPSPRSVILRKKMTWLEFYGYLQTWSSLHTFREANPSDAKQPEGDIATRFYKALMEGVQRESGDGTKEVKETDEVDIEWPVAMMMVKKA</sequence>
<organism evidence="5 6">
    <name type="scientific">Coniophora puteana (strain RWD-64-598)</name>
    <name type="common">Brown rot fungus</name>
    <dbReference type="NCBI Taxonomy" id="741705"/>
    <lineage>
        <taxon>Eukaryota</taxon>
        <taxon>Fungi</taxon>
        <taxon>Dikarya</taxon>
        <taxon>Basidiomycota</taxon>
        <taxon>Agaricomycotina</taxon>
        <taxon>Agaricomycetes</taxon>
        <taxon>Agaricomycetidae</taxon>
        <taxon>Boletales</taxon>
        <taxon>Coniophorineae</taxon>
        <taxon>Coniophoraceae</taxon>
        <taxon>Coniophora</taxon>
    </lineage>
</organism>
<dbReference type="InterPro" id="IPR029063">
    <property type="entry name" value="SAM-dependent_MTases_sf"/>
</dbReference>
<dbReference type="OrthoDB" id="10027013at2759"/>
<protein>
    <submittedName>
        <fullName evidence="5">S-adenosyl-L-methionine-dependent methyltransferase</fullName>
    </submittedName>
</protein>
<comment type="similarity">
    <text evidence="1">Belongs to the methyltransferase superfamily.</text>
</comment>
<dbReference type="CDD" id="cd02440">
    <property type="entry name" value="AdoMet_MTases"/>
    <property type="match status" value="1"/>
</dbReference>
<evidence type="ECO:0000313" key="5">
    <source>
        <dbReference type="EMBL" id="EIW75436.1"/>
    </source>
</evidence>
<reference evidence="6" key="1">
    <citation type="journal article" date="2012" name="Science">
        <title>The Paleozoic origin of enzymatic lignin decomposition reconstructed from 31 fungal genomes.</title>
        <authorList>
            <person name="Floudas D."/>
            <person name="Binder M."/>
            <person name="Riley R."/>
            <person name="Barry K."/>
            <person name="Blanchette R.A."/>
            <person name="Henrissat B."/>
            <person name="Martinez A.T."/>
            <person name="Otillar R."/>
            <person name="Spatafora J.W."/>
            <person name="Yadav J.S."/>
            <person name="Aerts A."/>
            <person name="Benoit I."/>
            <person name="Boyd A."/>
            <person name="Carlson A."/>
            <person name="Copeland A."/>
            <person name="Coutinho P.M."/>
            <person name="de Vries R.P."/>
            <person name="Ferreira P."/>
            <person name="Findley K."/>
            <person name="Foster B."/>
            <person name="Gaskell J."/>
            <person name="Glotzer D."/>
            <person name="Gorecki P."/>
            <person name="Heitman J."/>
            <person name="Hesse C."/>
            <person name="Hori C."/>
            <person name="Igarashi K."/>
            <person name="Jurgens J.A."/>
            <person name="Kallen N."/>
            <person name="Kersten P."/>
            <person name="Kohler A."/>
            <person name="Kuees U."/>
            <person name="Kumar T.K.A."/>
            <person name="Kuo A."/>
            <person name="LaButti K."/>
            <person name="Larrondo L.F."/>
            <person name="Lindquist E."/>
            <person name="Ling A."/>
            <person name="Lombard V."/>
            <person name="Lucas S."/>
            <person name="Lundell T."/>
            <person name="Martin R."/>
            <person name="McLaughlin D.J."/>
            <person name="Morgenstern I."/>
            <person name="Morin E."/>
            <person name="Murat C."/>
            <person name="Nagy L.G."/>
            <person name="Nolan M."/>
            <person name="Ohm R.A."/>
            <person name="Patyshakuliyeva A."/>
            <person name="Rokas A."/>
            <person name="Ruiz-Duenas F.J."/>
            <person name="Sabat G."/>
            <person name="Salamov A."/>
            <person name="Samejima M."/>
            <person name="Schmutz J."/>
            <person name="Slot J.C."/>
            <person name="St John F."/>
            <person name="Stenlid J."/>
            <person name="Sun H."/>
            <person name="Sun S."/>
            <person name="Syed K."/>
            <person name="Tsang A."/>
            <person name="Wiebenga A."/>
            <person name="Young D."/>
            <person name="Pisabarro A."/>
            <person name="Eastwood D.C."/>
            <person name="Martin F."/>
            <person name="Cullen D."/>
            <person name="Grigoriev I.V."/>
            <person name="Hibbett D.S."/>
        </authorList>
    </citation>
    <scope>NUCLEOTIDE SEQUENCE [LARGE SCALE GENOMIC DNA]</scope>
    <source>
        <strain evidence="6">RWD-64-598 SS2</strain>
    </source>
</reference>
<comment type="caution">
    <text evidence="5">The sequence shown here is derived from an EMBL/GenBank/DDBJ whole genome shotgun (WGS) entry which is preliminary data.</text>
</comment>
<evidence type="ECO:0000256" key="1">
    <source>
        <dbReference type="ARBA" id="ARBA00008361"/>
    </source>
</evidence>
<dbReference type="SUPFAM" id="SSF53335">
    <property type="entry name" value="S-adenosyl-L-methionine-dependent methyltransferases"/>
    <property type="match status" value="1"/>
</dbReference>
<evidence type="ECO:0000313" key="6">
    <source>
        <dbReference type="Proteomes" id="UP000053558"/>
    </source>
</evidence>
<dbReference type="RefSeq" id="XP_007774164.1">
    <property type="nucleotide sequence ID" value="XM_007775974.1"/>
</dbReference>